<dbReference type="EMBL" id="FNHS01000023">
    <property type="protein sequence ID" value="SDO46791.1"/>
    <property type="molecule type" value="Genomic_DNA"/>
</dbReference>
<dbReference type="Gene3D" id="1.10.10.1550">
    <property type="entry name" value="ROS/MUCR transcriptional regulator protein"/>
    <property type="match status" value="1"/>
</dbReference>
<dbReference type="AlphaFoldDB" id="A0A1H0JTQ7"/>
<dbReference type="GO" id="GO:0006355">
    <property type="term" value="P:regulation of DNA-templated transcription"/>
    <property type="evidence" value="ECO:0007669"/>
    <property type="project" value="InterPro"/>
</dbReference>
<protein>
    <submittedName>
        <fullName evidence="2">Predicted transcriptional regulator</fullName>
    </submittedName>
</protein>
<evidence type="ECO:0000256" key="1">
    <source>
        <dbReference type="ARBA" id="ARBA00007031"/>
    </source>
</evidence>
<accession>A0A1H0JTQ7</accession>
<comment type="similarity">
    <text evidence="1">Belongs to the ros/MucR family.</text>
</comment>
<organism evidence="2 3">
    <name type="scientific">Methylobacterium phyllostachyos</name>
    <dbReference type="NCBI Taxonomy" id="582672"/>
    <lineage>
        <taxon>Bacteria</taxon>
        <taxon>Pseudomonadati</taxon>
        <taxon>Pseudomonadota</taxon>
        <taxon>Alphaproteobacteria</taxon>
        <taxon>Hyphomicrobiales</taxon>
        <taxon>Methylobacteriaceae</taxon>
        <taxon>Methylobacterium</taxon>
    </lineage>
</organism>
<evidence type="ECO:0000313" key="3">
    <source>
        <dbReference type="Proteomes" id="UP000198704"/>
    </source>
</evidence>
<dbReference type="InterPro" id="IPR008807">
    <property type="entry name" value="ROS_MUCR"/>
</dbReference>
<dbReference type="OrthoDB" id="9809693at2"/>
<keyword evidence="3" id="KW-1185">Reference proteome</keyword>
<proteinExistence type="inferred from homology"/>
<dbReference type="GO" id="GO:0003677">
    <property type="term" value="F:DNA binding"/>
    <property type="evidence" value="ECO:0007669"/>
    <property type="project" value="InterPro"/>
</dbReference>
<dbReference type="GO" id="GO:0008270">
    <property type="term" value="F:zinc ion binding"/>
    <property type="evidence" value="ECO:0007669"/>
    <property type="project" value="InterPro"/>
</dbReference>
<dbReference type="STRING" id="582672.SAMN05216360_12380"/>
<dbReference type="Pfam" id="PF05443">
    <property type="entry name" value="ROS_MUCR"/>
    <property type="match status" value="1"/>
</dbReference>
<sequence length="152" mass="16422">MTEDFHNPGLNLAELTGEIVSAYVTKNSVPAVELPKLIKSIHAALDTLKPGGSVPVSEFDIEKPSTAQIHKSIRDDGIVSFLDGRSYKTLKRHLTAHGLTPERYRLQYGLSPDYPMVAPSYAAQRSALAKAIGLGQPGAMAEDAPKKNRRAA</sequence>
<dbReference type="Proteomes" id="UP000198704">
    <property type="component" value="Unassembled WGS sequence"/>
</dbReference>
<dbReference type="RefSeq" id="WP_091721950.1">
    <property type="nucleotide sequence ID" value="NZ_FNHS01000023.1"/>
</dbReference>
<name>A0A1H0JTQ7_9HYPH</name>
<evidence type="ECO:0000313" key="2">
    <source>
        <dbReference type="EMBL" id="SDO46791.1"/>
    </source>
</evidence>
<gene>
    <name evidence="2" type="ORF">SAMN05216360_12380</name>
</gene>
<dbReference type="InterPro" id="IPR041920">
    <property type="entry name" value="ROS/MUCR_sf"/>
</dbReference>
<reference evidence="3" key="1">
    <citation type="submission" date="2016-10" db="EMBL/GenBank/DDBJ databases">
        <authorList>
            <person name="Varghese N."/>
            <person name="Submissions S."/>
        </authorList>
    </citation>
    <scope>NUCLEOTIDE SEQUENCE [LARGE SCALE GENOMIC DNA]</scope>
    <source>
        <strain evidence="3">BL47</strain>
    </source>
</reference>